<proteinExistence type="predicted"/>
<feature type="region of interest" description="Disordered" evidence="1">
    <location>
        <begin position="88"/>
        <end position="109"/>
    </location>
</feature>
<evidence type="ECO:0000256" key="1">
    <source>
        <dbReference type="SAM" id="MobiDB-lite"/>
    </source>
</evidence>
<reference evidence="2 3" key="1">
    <citation type="submission" date="2017-05" db="EMBL/GenBank/DDBJ databases">
        <title>Streptomyces alboflavus Genome sequencing and assembly.</title>
        <authorList>
            <person name="Wang Y."/>
            <person name="Du B."/>
            <person name="Ding Y."/>
            <person name="Liu H."/>
            <person name="Hou Q."/>
            <person name="Liu K."/>
            <person name="Wang C."/>
            <person name="Yao L."/>
        </authorList>
    </citation>
    <scope>NUCLEOTIDE SEQUENCE [LARGE SCALE GENOMIC DNA]</scope>
    <source>
        <strain evidence="2 3">MDJK44</strain>
    </source>
</reference>
<feature type="compositionally biased region" description="Gly residues" evidence="1">
    <location>
        <begin position="31"/>
        <end position="42"/>
    </location>
</feature>
<dbReference type="Proteomes" id="UP000195880">
    <property type="component" value="Chromosome"/>
</dbReference>
<protein>
    <submittedName>
        <fullName evidence="2">Uncharacterized protein</fullName>
    </submittedName>
</protein>
<evidence type="ECO:0000313" key="2">
    <source>
        <dbReference type="EMBL" id="ARX83872.1"/>
    </source>
</evidence>
<evidence type="ECO:0000313" key="3">
    <source>
        <dbReference type="Proteomes" id="UP000195880"/>
    </source>
</evidence>
<dbReference type="AlphaFoldDB" id="A0A1Z1WBW6"/>
<gene>
    <name evidence="2" type="ORF">SMD44_03302</name>
</gene>
<dbReference type="KEGG" id="salf:SMD44_03302"/>
<keyword evidence="3" id="KW-1185">Reference proteome</keyword>
<dbReference type="EMBL" id="CP021748">
    <property type="protein sequence ID" value="ARX83872.1"/>
    <property type="molecule type" value="Genomic_DNA"/>
</dbReference>
<name>A0A1Z1WBW6_9ACTN</name>
<accession>A0A1Z1WBW6</accession>
<sequence length="109" mass="10898">MGRRWVRDTASARRWALGTGFRAGLGPQRPGTGGSRGPGAGTCGRRAVGAGTCGRKAPGAGMYSRGAPGMGTCGRAAARLSMRMGRQTGGLPRAVRAGMGVGPGVRADV</sequence>
<organism evidence="2 3">
    <name type="scientific">Streptomyces alboflavus</name>
    <dbReference type="NCBI Taxonomy" id="67267"/>
    <lineage>
        <taxon>Bacteria</taxon>
        <taxon>Bacillati</taxon>
        <taxon>Actinomycetota</taxon>
        <taxon>Actinomycetes</taxon>
        <taxon>Kitasatosporales</taxon>
        <taxon>Streptomycetaceae</taxon>
        <taxon>Streptomyces</taxon>
    </lineage>
</organism>
<feature type="region of interest" description="Disordered" evidence="1">
    <location>
        <begin position="18"/>
        <end position="45"/>
    </location>
</feature>